<proteinExistence type="inferred from homology"/>
<dbReference type="PIRSF" id="PIRSF009467">
    <property type="entry name" value="Ureas_acces_UreF"/>
    <property type="match status" value="1"/>
</dbReference>
<keyword evidence="1 3" id="KW-0996">Nickel insertion</keyword>
<dbReference type="PANTHER" id="PTHR33620">
    <property type="entry name" value="UREASE ACCESSORY PROTEIN F"/>
    <property type="match status" value="1"/>
</dbReference>
<comment type="caution">
    <text evidence="4">The sequence shown here is derived from an EMBL/GenBank/DDBJ whole genome shotgun (WGS) entry which is preliminary data.</text>
</comment>
<accession>A0A2N5XUU7</accession>
<dbReference type="InterPro" id="IPR002639">
    <property type="entry name" value="UreF"/>
</dbReference>
<dbReference type="OrthoDB" id="9798772at2"/>
<reference evidence="4 5" key="1">
    <citation type="submission" date="2018-01" db="EMBL/GenBank/DDBJ databases">
        <title>The draft genome sequence of Cohaesibacter sp. H1304.</title>
        <authorList>
            <person name="Wang N.-N."/>
            <person name="Du Z.-J."/>
        </authorList>
    </citation>
    <scope>NUCLEOTIDE SEQUENCE [LARGE SCALE GENOMIC DNA]</scope>
    <source>
        <strain evidence="4 5">H1304</strain>
    </source>
</reference>
<protein>
    <recommendedName>
        <fullName evidence="3">Urease accessory protein UreF</fullName>
    </recommendedName>
</protein>
<comment type="similarity">
    <text evidence="3">Belongs to the UreF family.</text>
</comment>
<keyword evidence="5" id="KW-1185">Reference proteome</keyword>
<dbReference type="EMBL" id="PKUQ01000009">
    <property type="protein sequence ID" value="PLW78215.1"/>
    <property type="molecule type" value="Genomic_DNA"/>
</dbReference>
<evidence type="ECO:0000256" key="1">
    <source>
        <dbReference type="ARBA" id="ARBA00022988"/>
    </source>
</evidence>
<name>A0A2N5XUU7_9HYPH</name>
<dbReference type="RefSeq" id="WP_101532712.1">
    <property type="nucleotide sequence ID" value="NZ_PKUQ01000009.1"/>
</dbReference>
<dbReference type="AlphaFoldDB" id="A0A2N5XUU7"/>
<dbReference type="GO" id="GO:0016151">
    <property type="term" value="F:nickel cation binding"/>
    <property type="evidence" value="ECO:0007669"/>
    <property type="project" value="UniProtKB-UniRule"/>
</dbReference>
<keyword evidence="3" id="KW-0963">Cytoplasm</keyword>
<comment type="function">
    <text evidence="3">Required for maturation of urease via the functional incorporation of the urease nickel metallocenter.</text>
</comment>
<comment type="subcellular location">
    <subcellularLocation>
        <location evidence="3">Cytoplasm</location>
    </subcellularLocation>
</comment>
<dbReference type="Gene3D" id="1.10.4190.10">
    <property type="entry name" value="Urease accessory protein UreF"/>
    <property type="match status" value="1"/>
</dbReference>
<dbReference type="Proteomes" id="UP000234881">
    <property type="component" value="Unassembled WGS sequence"/>
</dbReference>
<organism evidence="4 5">
    <name type="scientific">Cohaesibacter celericrescens</name>
    <dbReference type="NCBI Taxonomy" id="2067669"/>
    <lineage>
        <taxon>Bacteria</taxon>
        <taxon>Pseudomonadati</taxon>
        <taxon>Pseudomonadota</taxon>
        <taxon>Alphaproteobacteria</taxon>
        <taxon>Hyphomicrobiales</taxon>
        <taxon>Cohaesibacteraceae</taxon>
    </lineage>
</organism>
<dbReference type="GO" id="GO:0005737">
    <property type="term" value="C:cytoplasm"/>
    <property type="evidence" value="ECO:0007669"/>
    <property type="project" value="UniProtKB-SubCell"/>
</dbReference>
<dbReference type="Pfam" id="PF01730">
    <property type="entry name" value="UreF"/>
    <property type="match status" value="1"/>
</dbReference>
<comment type="subunit">
    <text evidence="3">UreD, UreF and UreG form a complex that acts as a GTP-hydrolysis-dependent molecular chaperone, activating the urease apoprotein by helping to assemble the nickel containing metallocenter of UreC. The UreE protein probably delivers the nickel.</text>
</comment>
<dbReference type="InterPro" id="IPR038277">
    <property type="entry name" value="UreF_sf"/>
</dbReference>
<evidence type="ECO:0000256" key="2">
    <source>
        <dbReference type="ARBA" id="ARBA00023186"/>
    </source>
</evidence>
<sequence length="240" mass="25586">MTMHIEGAGVQTASNGLTGAALVRLLTWMSPAFPVGAFSYSHGLETAIDAGTLHDRVSTRNWLIALVKRGGGWSDSVMLALSWKAVQLQSTALLDLNDHALAMAPSAERYMETTQQGAAFLQASRTWPCPVHDMLDQTGTKVIALPVILGAVAQNQNIALETILPAAIHAFAANLISVAMRLVPLGQSDGLLLQAALEPIVLETAQRATTATLEDIGSCCLHSDIAAMQHEHLTTRIFRS</sequence>
<evidence type="ECO:0000313" key="5">
    <source>
        <dbReference type="Proteomes" id="UP000234881"/>
    </source>
</evidence>
<dbReference type="PANTHER" id="PTHR33620:SF1">
    <property type="entry name" value="UREASE ACCESSORY PROTEIN F"/>
    <property type="match status" value="1"/>
</dbReference>
<evidence type="ECO:0000256" key="3">
    <source>
        <dbReference type="HAMAP-Rule" id="MF_01385"/>
    </source>
</evidence>
<evidence type="ECO:0000313" key="4">
    <source>
        <dbReference type="EMBL" id="PLW78215.1"/>
    </source>
</evidence>
<keyword evidence="2 3" id="KW-0143">Chaperone</keyword>
<dbReference type="HAMAP" id="MF_01385">
    <property type="entry name" value="UreF"/>
    <property type="match status" value="1"/>
</dbReference>
<gene>
    <name evidence="3" type="primary">ureF</name>
    <name evidence="4" type="ORF">C0081_04990</name>
</gene>